<feature type="non-terminal residue" evidence="2">
    <location>
        <position position="135"/>
    </location>
</feature>
<dbReference type="EMBL" id="BTSY01000005">
    <property type="protein sequence ID" value="GMT27460.1"/>
    <property type="molecule type" value="Genomic_DNA"/>
</dbReference>
<keyword evidence="1" id="KW-1133">Transmembrane helix</keyword>
<gene>
    <name evidence="2" type="ORF">PFISCL1PPCAC_18757</name>
</gene>
<reference evidence="2" key="1">
    <citation type="submission" date="2023-10" db="EMBL/GenBank/DDBJ databases">
        <title>Genome assembly of Pristionchus species.</title>
        <authorList>
            <person name="Yoshida K."/>
            <person name="Sommer R.J."/>
        </authorList>
    </citation>
    <scope>NUCLEOTIDE SEQUENCE</scope>
    <source>
        <strain evidence="2">RS5133</strain>
    </source>
</reference>
<name>A0AAV5W9X8_9BILA</name>
<sequence>LFCLINYSIQYDFILVAYFLFWFSVVITSITFPLAFYVYDGILNTEIFKTSYIYKLIIVNGIANCLRYYTHVGAIQIGVLPDLHEYFSFLNHNYLVCIFVFGFLFADAFQKSTSTFISINRLLSVWKGPVLRNVN</sequence>
<feature type="non-terminal residue" evidence="2">
    <location>
        <position position="1"/>
    </location>
</feature>
<protein>
    <recommendedName>
        <fullName evidence="4">Serpentine receptor class gamma</fullName>
    </recommendedName>
</protein>
<evidence type="ECO:0008006" key="4">
    <source>
        <dbReference type="Google" id="ProtNLM"/>
    </source>
</evidence>
<dbReference type="Proteomes" id="UP001432322">
    <property type="component" value="Unassembled WGS sequence"/>
</dbReference>
<evidence type="ECO:0000256" key="1">
    <source>
        <dbReference type="SAM" id="Phobius"/>
    </source>
</evidence>
<keyword evidence="3" id="KW-1185">Reference proteome</keyword>
<comment type="caution">
    <text evidence="2">The sequence shown here is derived from an EMBL/GenBank/DDBJ whole genome shotgun (WGS) entry which is preliminary data.</text>
</comment>
<dbReference type="AlphaFoldDB" id="A0AAV5W9X8"/>
<feature type="transmembrane region" description="Helical" evidence="1">
    <location>
        <begin position="51"/>
        <end position="69"/>
    </location>
</feature>
<organism evidence="2 3">
    <name type="scientific">Pristionchus fissidentatus</name>
    <dbReference type="NCBI Taxonomy" id="1538716"/>
    <lineage>
        <taxon>Eukaryota</taxon>
        <taxon>Metazoa</taxon>
        <taxon>Ecdysozoa</taxon>
        <taxon>Nematoda</taxon>
        <taxon>Chromadorea</taxon>
        <taxon>Rhabditida</taxon>
        <taxon>Rhabditina</taxon>
        <taxon>Diplogasteromorpha</taxon>
        <taxon>Diplogasteroidea</taxon>
        <taxon>Neodiplogasteridae</taxon>
        <taxon>Pristionchus</taxon>
    </lineage>
</organism>
<feature type="transmembrane region" description="Helical" evidence="1">
    <location>
        <begin position="15"/>
        <end position="39"/>
    </location>
</feature>
<keyword evidence="1" id="KW-0812">Transmembrane</keyword>
<proteinExistence type="predicted"/>
<keyword evidence="1" id="KW-0472">Membrane</keyword>
<evidence type="ECO:0000313" key="2">
    <source>
        <dbReference type="EMBL" id="GMT27460.1"/>
    </source>
</evidence>
<evidence type="ECO:0000313" key="3">
    <source>
        <dbReference type="Proteomes" id="UP001432322"/>
    </source>
</evidence>
<accession>A0AAV5W9X8</accession>
<feature type="transmembrane region" description="Helical" evidence="1">
    <location>
        <begin position="89"/>
        <end position="109"/>
    </location>
</feature>